<protein>
    <recommendedName>
        <fullName evidence="3">DUF4089 domain-containing protein</fullName>
    </recommendedName>
</protein>
<accession>A0ABN1ZYT9</accession>
<dbReference type="RefSeq" id="WP_141004973.1">
    <property type="nucleotide sequence ID" value="NZ_BAAAOR010000007.1"/>
</dbReference>
<reference evidence="1 2" key="1">
    <citation type="journal article" date="2019" name="Int. J. Syst. Evol. Microbiol.">
        <title>The Global Catalogue of Microorganisms (GCM) 10K type strain sequencing project: providing services to taxonomists for standard genome sequencing and annotation.</title>
        <authorList>
            <consortium name="The Broad Institute Genomics Platform"/>
            <consortium name="The Broad Institute Genome Sequencing Center for Infectious Disease"/>
            <person name="Wu L."/>
            <person name="Ma J."/>
        </authorList>
    </citation>
    <scope>NUCLEOTIDE SEQUENCE [LARGE SCALE GENOMIC DNA]</scope>
    <source>
        <strain evidence="1 2">JCM 14942</strain>
    </source>
</reference>
<keyword evidence="2" id="KW-1185">Reference proteome</keyword>
<proteinExistence type="predicted"/>
<dbReference type="EMBL" id="BAAAOR010000007">
    <property type="protein sequence ID" value="GAA1507693.1"/>
    <property type="molecule type" value="Genomic_DNA"/>
</dbReference>
<sequence>MTADPTVLVPQLLLAAGITPAEEEVSAMIAAFPGRQEMLDRLYAIPEARYEEPCLVFDATFPS</sequence>
<name>A0ABN1ZYT9_9ACTN</name>
<organism evidence="1 2">
    <name type="scientific">Nocardioides humi</name>
    <dbReference type="NCBI Taxonomy" id="449461"/>
    <lineage>
        <taxon>Bacteria</taxon>
        <taxon>Bacillati</taxon>
        <taxon>Actinomycetota</taxon>
        <taxon>Actinomycetes</taxon>
        <taxon>Propionibacteriales</taxon>
        <taxon>Nocardioidaceae</taxon>
        <taxon>Nocardioides</taxon>
    </lineage>
</organism>
<evidence type="ECO:0008006" key="3">
    <source>
        <dbReference type="Google" id="ProtNLM"/>
    </source>
</evidence>
<evidence type="ECO:0000313" key="2">
    <source>
        <dbReference type="Proteomes" id="UP001500842"/>
    </source>
</evidence>
<dbReference type="Proteomes" id="UP001500842">
    <property type="component" value="Unassembled WGS sequence"/>
</dbReference>
<evidence type="ECO:0000313" key="1">
    <source>
        <dbReference type="EMBL" id="GAA1507693.1"/>
    </source>
</evidence>
<gene>
    <name evidence="1" type="ORF">GCM10009788_09640</name>
</gene>
<comment type="caution">
    <text evidence="1">The sequence shown here is derived from an EMBL/GenBank/DDBJ whole genome shotgun (WGS) entry which is preliminary data.</text>
</comment>